<organism evidence="2 3">
    <name type="scientific">Clostridium gallinarum</name>
    <dbReference type="NCBI Taxonomy" id="2762246"/>
    <lineage>
        <taxon>Bacteria</taxon>
        <taxon>Bacillati</taxon>
        <taxon>Bacillota</taxon>
        <taxon>Clostridia</taxon>
        <taxon>Eubacteriales</taxon>
        <taxon>Clostridiaceae</taxon>
        <taxon>Clostridium</taxon>
    </lineage>
</organism>
<comment type="caution">
    <text evidence="2">The sequence shown here is derived from an EMBL/GenBank/DDBJ whole genome shotgun (WGS) entry which is preliminary data.</text>
</comment>
<keyword evidence="1" id="KW-0812">Transmembrane</keyword>
<gene>
    <name evidence="2" type="ORF">H9660_15055</name>
</gene>
<feature type="transmembrane region" description="Helical" evidence="1">
    <location>
        <begin position="326"/>
        <end position="346"/>
    </location>
</feature>
<feature type="transmembrane region" description="Helical" evidence="1">
    <location>
        <begin position="298"/>
        <end position="319"/>
    </location>
</feature>
<keyword evidence="3" id="KW-1185">Reference proteome</keyword>
<evidence type="ECO:0000313" key="3">
    <source>
        <dbReference type="Proteomes" id="UP000640335"/>
    </source>
</evidence>
<reference evidence="2 3" key="1">
    <citation type="submission" date="2020-08" db="EMBL/GenBank/DDBJ databases">
        <title>A Genomic Blueprint of the Chicken Gut Microbiome.</title>
        <authorList>
            <person name="Gilroy R."/>
            <person name="Ravi A."/>
            <person name="Getino M."/>
            <person name="Pursley I."/>
            <person name="Horton D.L."/>
            <person name="Alikhan N.-F."/>
            <person name="Baker D."/>
            <person name="Gharbi K."/>
            <person name="Hall N."/>
            <person name="Watson M."/>
            <person name="Adriaenssens E.M."/>
            <person name="Foster-Nyarko E."/>
            <person name="Jarju S."/>
            <person name="Secka A."/>
            <person name="Antonio M."/>
            <person name="Oren A."/>
            <person name="Chaudhuri R."/>
            <person name="La Ragione R.M."/>
            <person name="Hildebrand F."/>
            <person name="Pallen M.J."/>
        </authorList>
    </citation>
    <scope>NUCLEOTIDE SEQUENCE [LARGE SCALE GENOMIC DNA]</scope>
    <source>
        <strain evidence="2 3">Sa3CUN1</strain>
    </source>
</reference>
<dbReference type="Proteomes" id="UP000640335">
    <property type="component" value="Unassembled WGS sequence"/>
</dbReference>
<keyword evidence="1" id="KW-0472">Membrane</keyword>
<evidence type="ECO:0000256" key="1">
    <source>
        <dbReference type="SAM" id="Phobius"/>
    </source>
</evidence>
<proteinExistence type="predicted"/>
<feature type="transmembrane region" description="Helical" evidence="1">
    <location>
        <begin position="224"/>
        <end position="246"/>
    </location>
</feature>
<dbReference type="Pfam" id="PF12679">
    <property type="entry name" value="ABC2_membrane_2"/>
    <property type="match status" value="1"/>
</dbReference>
<feature type="transmembrane region" description="Helical" evidence="1">
    <location>
        <begin position="20"/>
        <end position="39"/>
    </location>
</feature>
<dbReference type="PANTHER" id="PTHR37305:SF1">
    <property type="entry name" value="MEMBRANE PROTEIN"/>
    <property type="match status" value="1"/>
</dbReference>
<feature type="transmembrane region" description="Helical" evidence="1">
    <location>
        <begin position="377"/>
        <end position="397"/>
    </location>
</feature>
<feature type="transmembrane region" description="Helical" evidence="1">
    <location>
        <begin position="179"/>
        <end position="197"/>
    </location>
</feature>
<accession>A0ABR8Q7Q7</accession>
<dbReference type="EMBL" id="JACSQZ010000085">
    <property type="protein sequence ID" value="MBD7916461.1"/>
    <property type="molecule type" value="Genomic_DNA"/>
</dbReference>
<name>A0ABR8Q7Q7_9CLOT</name>
<keyword evidence="1" id="KW-1133">Transmembrane helix</keyword>
<dbReference type="PANTHER" id="PTHR37305">
    <property type="entry name" value="INTEGRAL MEMBRANE PROTEIN-RELATED"/>
    <property type="match status" value="1"/>
</dbReference>
<evidence type="ECO:0000313" key="2">
    <source>
        <dbReference type="EMBL" id="MBD7916461.1"/>
    </source>
</evidence>
<protein>
    <submittedName>
        <fullName evidence="2">ABC transporter permease subunit</fullName>
    </submittedName>
</protein>
<sequence length="408" mass="46777">MMLNLIKNEFIKIFKRSKTWIVFILFIAFIGITIFGTWMNDKNMREWISPEYQIKQAEEQLVYIRNDIKNAEAEGDTNWLNSSKEIEESLLKQIENNKEIIKNGVSEDAWKKELDERIESLETTIKDYEETGINEWNKKWYSEAKQNLEDYKYLKANNIKPLDGWEFNSLTFFKNLNTFFGLGLLIAGIAVFMSDIVSGECTPATLKFLLVQPMKRWKILLSKYIVSIVTVLLMIIIPQIAGIAIVNSTSTTEVSNYPIRIEQKYKKSFDQTSQQVILEQIPNTSKMVSNTEFTIRSIVYQSIFIVTACSVIFMFSTIFKSSMISMAVSVILTIFLTIGAQAIGTIREYSHLLFTTYADASSVINSNLPLTYENPKLTIVNGLICMAITSILAYTIAHINFTKKDILI</sequence>